<protein>
    <submittedName>
        <fullName evidence="1">PHP domain protein</fullName>
        <ecNumber evidence="1">3.1.3.-</ecNumber>
    </submittedName>
</protein>
<dbReference type="InterPro" id="IPR016195">
    <property type="entry name" value="Pol/histidinol_Pase-like"/>
</dbReference>
<organism evidence="1 2">
    <name type="scientific">Ruminococcus albus 8</name>
    <dbReference type="NCBI Taxonomy" id="246199"/>
    <lineage>
        <taxon>Bacteria</taxon>
        <taxon>Bacillati</taxon>
        <taxon>Bacillota</taxon>
        <taxon>Clostridia</taxon>
        <taxon>Eubacteriales</taxon>
        <taxon>Oscillospiraceae</taxon>
        <taxon>Ruminococcus</taxon>
    </lineage>
</organism>
<dbReference type="GO" id="GO:0004534">
    <property type="term" value="F:5'-3' RNA exonuclease activity"/>
    <property type="evidence" value="ECO:0007669"/>
    <property type="project" value="TreeGrafter"/>
</dbReference>
<dbReference type="EMBL" id="ADKM02000040">
    <property type="protein sequence ID" value="EGC04138.1"/>
    <property type="molecule type" value="Genomic_DNA"/>
</dbReference>
<dbReference type="EC" id="3.1.3.-" evidence="1"/>
<keyword evidence="1" id="KW-0378">Hydrolase</keyword>
<dbReference type="InterPro" id="IPR052018">
    <property type="entry name" value="PHP_domain"/>
</dbReference>
<dbReference type="SUPFAM" id="SSF89550">
    <property type="entry name" value="PHP domain-like"/>
    <property type="match status" value="1"/>
</dbReference>
<name>E9S9B5_RUMAL</name>
<dbReference type="PANTHER" id="PTHR42924">
    <property type="entry name" value="EXONUCLEASE"/>
    <property type="match status" value="1"/>
</dbReference>
<accession>E9S9B5</accession>
<keyword evidence="2" id="KW-1185">Reference proteome</keyword>
<proteinExistence type="predicted"/>
<dbReference type="GO" id="GO:0035312">
    <property type="term" value="F:5'-3' DNA exonuclease activity"/>
    <property type="evidence" value="ECO:0007669"/>
    <property type="project" value="TreeGrafter"/>
</dbReference>
<evidence type="ECO:0000313" key="1">
    <source>
        <dbReference type="EMBL" id="EGC04138.1"/>
    </source>
</evidence>
<dbReference type="CDD" id="cd07432">
    <property type="entry name" value="PHP_HisPPase"/>
    <property type="match status" value="1"/>
</dbReference>
<dbReference type="OrthoDB" id="9777619at2"/>
<evidence type="ECO:0000313" key="2">
    <source>
        <dbReference type="Proteomes" id="UP000004259"/>
    </source>
</evidence>
<dbReference type="PANTHER" id="PTHR42924:SF3">
    <property type="entry name" value="POLYMERASE_HISTIDINOL PHOSPHATASE N-TERMINAL DOMAIN-CONTAINING PROTEIN"/>
    <property type="match status" value="1"/>
</dbReference>
<dbReference type="RefSeq" id="WP_002847636.1">
    <property type="nucleotide sequence ID" value="NZ_ADKM02000040.1"/>
</dbReference>
<dbReference type="eggNOG" id="COG0613">
    <property type="taxonomic scope" value="Bacteria"/>
</dbReference>
<dbReference type="Proteomes" id="UP000004259">
    <property type="component" value="Unassembled WGS sequence"/>
</dbReference>
<gene>
    <name evidence="1" type="ORF">CUS_6228</name>
</gene>
<sequence length="232" mass="26441">MYKYETHLHTAETSACASAKGAEQARRYKEEGYDGIFVTDHFFNSNTTVPRDMAWADKVELYCKGFENAKAEGDRIGLKVFFGIEYTYQGADILVYGLDKKWLLAHPDCDKDFFRFHDDAKAAGALLIHAHPFRQANYLNGKIVLLPEWVDGIEVYNSGNGEESWNRHAEWYADEFGFRKTAGSDNHHLWVASERLTGVFSEVEINSPADYRDAFFADKITPAYPAKKADEQ</sequence>
<comment type="caution">
    <text evidence="1">The sequence shown here is derived from an EMBL/GenBank/DDBJ whole genome shotgun (WGS) entry which is preliminary data.</text>
</comment>
<dbReference type="AlphaFoldDB" id="E9S9B5"/>
<reference evidence="1 2" key="1">
    <citation type="submission" date="2011-02" db="EMBL/GenBank/DDBJ databases">
        <authorList>
            <person name="Nelson K.E."/>
            <person name="Sutton G."/>
            <person name="Torralba M."/>
            <person name="Durkin S."/>
            <person name="Harkins D."/>
            <person name="Montgomery R."/>
            <person name="Ziemer C."/>
            <person name="Klaassens E."/>
            <person name="Ocuiv P."/>
            <person name="Morrison M."/>
        </authorList>
    </citation>
    <scope>NUCLEOTIDE SEQUENCE [LARGE SCALE GENOMIC DNA]</scope>
    <source>
        <strain evidence="1 2">8</strain>
    </source>
</reference>
<dbReference type="Gene3D" id="3.20.20.140">
    <property type="entry name" value="Metal-dependent hydrolases"/>
    <property type="match status" value="1"/>
</dbReference>
<dbReference type="STRING" id="246199.CUS_6228"/>